<evidence type="ECO:0000256" key="5">
    <source>
        <dbReference type="ARBA" id="ARBA00023136"/>
    </source>
</evidence>
<keyword evidence="9" id="KW-1185">Reference proteome</keyword>
<reference evidence="8 9" key="1">
    <citation type="submission" date="2023-11" db="EMBL/GenBank/DDBJ databases">
        <title>Gilvimarinus fulvus sp. nov., isolated from the surface of Kelp.</title>
        <authorList>
            <person name="Sun Y.Y."/>
            <person name="Gong Y."/>
            <person name="Du Z.J."/>
        </authorList>
    </citation>
    <scope>NUCLEOTIDE SEQUENCE [LARGE SCALE GENOMIC DNA]</scope>
    <source>
        <strain evidence="8 9">SDUM040013</strain>
    </source>
</reference>
<evidence type="ECO:0000256" key="1">
    <source>
        <dbReference type="ARBA" id="ARBA00004651"/>
    </source>
</evidence>
<dbReference type="EMBL" id="JAXAFO010000034">
    <property type="protein sequence ID" value="MDX6850895.1"/>
    <property type="molecule type" value="Genomic_DNA"/>
</dbReference>
<dbReference type="InterPro" id="IPR025405">
    <property type="entry name" value="DUF4131"/>
</dbReference>
<dbReference type="Pfam" id="PF13567">
    <property type="entry name" value="DUF4131"/>
    <property type="match status" value="1"/>
</dbReference>
<evidence type="ECO:0000256" key="2">
    <source>
        <dbReference type="ARBA" id="ARBA00022475"/>
    </source>
</evidence>
<dbReference type="InterPro" id="IPR001279">
    <property type="entry name" value="Metallo-B-lactamas"/>
</dbReference>
<feature type="domain" description="Metallo-beta-lactamase" evidence="7">
    <location>
        <begin position="512"/>
        <end position="702"/>
    </location>
</feature>
<feature type="transmembrane region" description="Helical" evidence="6">
    <location>
        <begin position="44"/>
        <end position="66"/>
    </location>
</feature>
<evidence type="ECO:0000256" key="6">
    <source>
        <dbReference type="SAM" id="Phobius"/>
    </source>
</evidence>
<proteinExistence type="predicted"/>
<feature type="transmembrane region" description="Helical" evidence="6">
    <location>
        <begin position="392"/>
        <end position="413"/>
    </location>
</feature>
<dbReference type="Pfam" id="PF00753">
    <property type="entry name" value="Lactamase_B"/>
    <property type="match status" value="1"/>
</dbReference>
<feature type="transmembrane region" description="Helical" evidence="6">
    <location>
        <begin position="333"/>
        <end position="353"/>
    </location>
</feature>
<dbReference type="NCBIfam" id="TIGR00361">
    <property type="entry name" value="ComEC_Rec2"/>
    <property type="match status" value="1"/>
</dbReference>
<sequence>MYPFALTFIGSLLVVAFAPALPPSSLLFVSVFTLLTLSFCWPQARPYLLGLCLGWVLAVWHGTSLVENQLAQSKVGQDLNITGKLATTAQRQGRRWRFDFAPESPGLPSLVQVSWYEAPAWVADIQKGDQLHLVLRLKRLRSFVNPVGFDYKLWQLRRGVGAVGYVRSGKKGASAIPHRATIKDRLSVWLNRAPIHNRDVLRALLLGDRSEISEQRWVLFRQTGTNHLMAISGLHIGLAAAMGYVIGLCIGRVASLWLPWPAVFWGFVGGGIMAAGYAALAGFALPTQRALAMLLLFYFWRWRGTPIPALQILVAALVIVGALDPLAVVDAGLWLSFVAVFALVLIFSGQSFVKANRWLPWVGSQLAVFVALLVPLLIFFGEFSWVAPLANILAIALVSFWVVPALFVSALCFELWPGLSELLLQGADWGLQLLWWWLATLVDTASRFGLPATAQIKLAEGALPALAMACLLLLLPRAFNLRPLAMMLLLVVISVPKVREPLFAMTVLDVGQGLAVVVRSQDKTLVYDTGPWFGESFNAGADIIAPFLQAKGAANVDVLVVSHAHRDHAGGAAGLIERMPVASLLVGESLPYLSAQDEGRARSCHQQTPLRLGEVELTFVALPGQGRADLTGNNASCVVLVRWRSKQILLPGDIENPLEAALARELGSIDWIVAPHHGSRSSSTAVLLDKLQPAHVIFSTGFNNRHNHPHPDVVARYEQNGAQSYNTATDGAVQIIGNKHGELVAQRWRHRDRRYWRN</sequence>
<feature type="transmembrane region" description="Helical" evidence="6">
    <location>
        <begin position="236"/>
        <end position="258"/>
    </location>
</feature>
<dbReference type="Proteomes" id="UP001273505">
    <property type="component" value="Unassembled WGS sequence"/>
</dbReference>
<evidence type="ECO:0000256" key="4">
    <source>
        <dbReference type="ARBA" id="ARBA00022989"/>
    </source>
</evidence>
<organism evidence="8 9">
    <name type="scientific">Gilvimarinus gilvus</name>
    <dbReference type="NCBI Taxonomy" id="3058038"/>
    <lineage>
        <taxon>Bacteria</taxon>
        <taxon>Pseudomonadati</taxon>
        <taxon>Pseudomonadota</taxon>
        <taxon>Gammaproteobacteria</taxon>
        <taxon>Cellvibrionales</taxon>
        <taxon>Cellvibrionaceae</taxon>
        <taxon>Gilvimarinus</taxon>
    </lineage>
</organism>
<dbReference type="Pfam" id="PF03772">
    <property type="entry name" value="Competence"/>
    <property type="match status" value="1"/>
</dbReference>
<keyword evidence="5 6" id="KW-0472">Membrane</keyword>
<comment type="caution">
    <text evidence="8">The sequence shown here is derived from an EMBL/GenBank/DDBJ whole genome shotgun (WGS) entry which is preliminary data.</text>
</comment>
<evidence type="ECO:0000256" key="3">
    <source>
        <dbReference type="ARBA" id="ARBA00022692"/>
    </source>
</evidence>
<dbReference type="InterPro" id="IPR004477">
    <property type="entry name" value="ComEC_N"/>
</dbReference>
<name>A0ABU4S1J7_9GAMM</name>
<comment type="subcellular location">
    <subcellularLocation>
        <location evidence="1">Cell membrane</location>
        <topology evidence="1">Multi-pass membrane protein</topology>
    </subcellularLocation>
</comment>
<dbReference type="InterPro" id="IPR052159">
    <property type="entry name" value="Competence_DNA_uptake"/>
</dbReference>
<dbReference type="PANTHER" id="PTHR30619:SF1">
    <property type="entry name" value="RECOMBINATION PROTEIN 2"/>
    <property type="match status" value="1"/>
</dbReference>
<dbReference type="SMART" id="SM00849">
    <property type="entry name" value="Lactamase_B"/>
    <property type="match status" value="1"/>
</dbReference>
<dbReference type="RefSeq" id="WP_302723341.1">
    <property type="nucleotide sequence ID" value="NZ_JAULRU010000610.1"/>
</dbReference>
<protein>
    <submittedName>
        <fullName evidence="8">DNA internalization-related competence protein ComEC/Rec2</fullName>
    </submittedName>
</protein>
<keyword evidence="3 6" id="KW-0812">Transmembrane</keyword>
<dbReference type="InterPro" id="IPR036866">
    <property type="entry name" value="RibonucZ/Hydroxyglut_hydro"/>
</dbReference>
<accession>A0ABU4S1J7</accession>
<gene>
    <name evidence="8" type="ORF">SCD92_16085</name>
</gene>
<feature type="transmembrane region" description="Helical" evidence="6">
    <location>
        <begin position="365"/>
        <end position="386"/>
    </location>
</feature>
<dbReference type="CDD" id="cd07731">
    <property type="entry name" value="ComA-like_MBL-fold"/>
    <property type="match status" value="1"/>
</dbReference>
<dbReference type="InterPro" id="IPR035681">
    <property type="entry name" value="ComA-like_MBL"/>
</dbReference>
<keyword evidence="2" id="KW-1003">Cell membrane</keyword>
<feature type="transmembrane region" description="Helical" evidence="6">
    <location>
        <begin position="264"/>
        <end position="286"/>
    </location>
</feature>
<dbReference type="PANTHER" id="PTHR30619">
    <property type="entry name" value="DNA INTERNALIZATION/COMPETENCE PROTEIN COMEC/REC2"/>
    <property type="match status" value="1"/>
</dbReference>
<dbReference type="InterPro" id="IPR004797">
    <property type="entry name" value="Competence_ComEC/Rec2"/>
</dbReference>
<dbReference type="SUPFAM" id="SSF56281">
    <property type="entry name" value="Metallo-hydrolase/oxidoreductase"/>
    <property type="match status" value="1"/>
</dbReference>
<evidence type="ECO:0000313" key="8">
    <source>
        <dbReference type="EMBL" id="MDX6850895.1"/>
    </source>
</evidence>
<feature type="transmembrane region" description="Helical" evidence="6">
    <location>
        <begin position="307"/>
        <end position="327"/>
    </location>
</feature>
<evidence type="ECO:0000313" key="9">
    <source>
        <dbReference type="Proteomes" id="UP001273505"/>
    </source>
</evidence>
<keyword evidence="4 6" id="KW-1133">Transmembrane helix</keyword>
<evidence type="ECO:0000259" key="7">
    <source>
        <dbReference type="SMART" id="SM00849"/>
    </source>
</evidence>
<dbReference type="NCBIfam" id="TIGR00360">
    <property type="entry name" value="ComEC_N-term"/>
    <property type="match status" value="1"/>
</dbReference>
<dbReference type="Gene3D" id="3.60.15.10">
    <property type="entry name" value="Ribonuclease Z/Hydroxyacylglutathione hydrolase-like"/>
    <property type="match status" value="1"/>
</dbReference>
<feature type="transmembrane region" description="Helical" evidence="6">
    <location>
        <begin position="462"/>
        <end position="479"/>
    </location>
</feature>